<feature type="chain" id="PRO_5013063430" description="TPM domain-containing protein" evidence="3">
    <location>
        <begin position="22"/>
        <end position="493"/>
    </location>
</feature>
<evidence type="ECO:0000256" key="1">
    <source>
        <dbReference type="SAM" id="MobiDB-lite"/>
    </source>
</evidence>
<evidence type="ECO:0000313" key="6">
    <source>
        <dbReference type="Proteomes" id="UP000182248"/>
    </source>
</evidence>
<keyword evidence="2" id="KW-1133">Transmembrane helix</keyword>
<feature type="transmembrane region" description="Helical" evidence="2">
    <location>
        <begin position="308"/>
        <end position="327"/>
    </location>
</feature>
<evidence type="ECO:0000313" key="5">
    <source>
        <dbReference type="EMBL" id="SFW58743.1"/>
    </source>
</evidence>
<dbReference type="Gene3D" id="3.10.310.50">
    <property type="match status" value="1"/>
</dbReference>
<organism evidence="5 6">
    <name type="scientific">Sinomicrobium oceani</name>
    <dbReference type="NCBI Taxonomy" id="1150368"/>
    <lineage>
        <taxon>Bacteria</taxon>
        <taxon>Pseudomonadati</taxon>
        <taxon>Bacteroidota</taxon>
        <taxon>Flavobacteriia</taxon>
        <taxon>Flavobacteriales</taxon>
        <taxon>Flavobacteriaceae</taxon>
        <taxon>Sinomicrobium</taxon>
    </lineage>
</organism>
<feature type="transmembrane region" description="Helical" evidence="2">
    <location>
        <begin position="233"/>
        <end position="255"/>
    </location>
</feature>
<dbReference type="RefSeq" id="WP_072317732.1">
    <property type="nucleotide sequence ID" value="NZ_FPJE01000013.1"/>
</dbReference>
<feature type="signal peptide" evidence="3">
    <location>
        <begin position="1"/>
        <end position="21"/>
    </location>
</feature>
<evidence type="ECO:0000256" key="2">
    <source>
        <dbReference type="SAM" id="Phobius"/>
    </source>
</evidence>
<dbReference type="STRING" id="1150368.SAMN02927921_02511"/>
<dbReference type="PANTHER" id="PTHR30373:SF2">
    <property type="entry name" value="UPF0603 PROTEIN YGCG"/>
    <property type="match status" value="1"/>
</dbReference>
<feature type="compositionally biased region" description="Gly residues" evidence="1">
    <location>
        <begin position="478"/>
        <end position="493"/>
    </location>
</feature>
<protein>
    <recommendedName>
        <fullName evidence="4">TPM domain-containing protein</fullName>
    </recommendedName>
</protein>
<feature type="region of interest" description="Disordered" evidence="1">
    <location>
        <begin position="455"/>
        <end position="493"/>
    </location>
</feature>
<reference evidence="5 6" key="1">
    <citation type="submission" date="2016-11" db="EMBL/GenBank/DDBJ databases">
        <authorList>
            <person name="Jaros S."/>
            <person name="Januszkiewicz K."/>
            <person name="Wedrychowicz H."/>
        </authorList>
    </citation>
    <scope>NUCLEOTIDE SEQUENCE [LARGE SCALE GENOMIC DNA]</scope>
    <source>
        <strain evidence="5 6">CGMCC 1.12145</strain>
    </source>
</reference>
<feature type="transmembrane region" description="Helical" evidence="2">
    <location>
        <begin position="267"/>
        <end position="287"/>
    </location>
</feature>
<dbReference type="Pfam" id="PF04536">
    <property type="entry name" value="TPM_phosphatase"/>
    <property type="match status" value="1"/>
</dbReference>
<proteinExistence type="predicted"/>
<dbReference type="EMBL" id="FPJE01000013">
    <property type="protein sequence ID" value="SFW58743.1"/>
    <property type="molecule type" value="Genomic_DNA"/>
</dbReference>
<keyword evidence="2" id="KW-0472">Membrane</keyword>
<evidence type="ECO:0000259" key="4">
    <source>
        <dbReference type="Pfam" id="PF04536"/>
    </source>
</evidence>
<gene>
    <name evidence="5" type="ORF">SAMN02927921_02511</name>
</gene>
<dbReference type="InterPro" id="IPR007621">
    <property type="entry name" value="TPM_dom"/>
</dbReference>
<dbReference type="PANTHER" id="PTHR30373">
    <property type="entry name" value="UPF0603 PROTEIN YGCG"/>
    <property type="match status" value="1"/>
</dbReference>
<dbReference type="OrthoDB" id="9810918at2"/>
<feature type="transmembrane region" description="Helical" evidence="2">
    <location>
        <begin position="189"/>
        <end position="212"/>
    </location>
</feature>
<keyword evidence="2" id="KW-0812">Transmembrane</keyword>
<dbReference type="AlphaFoldDB" id="A0A1K1QFQ9"/>
<keyword evidence="6" id="KW-1185">Reference proteome</keyword>
<sequence>MMKRFFVITVFMVLLCSKSRAQYHVEHIPDPKLNGQEYFVSNPDYILGGTTVDSLNAIASDIEHHTSAEFAMVVIRDFSGGDDFGFAFELFEAWGIGKKDNDNGLLLFIATDRRSYRFITGSGMEGVLPDALLRRIGERYLVPYFKAGDYDGGMLEAAGVIREVLLDPAKAGELRAEIRKESFFHKNKMIFMDSALILVVFIGLVWWSSFVLRRKVLKGKSLKGKSGNVGLTSILGGCGCVIGLFFGSIFISLFTGMNLDILLRVDLLPWYLALTGSIILTFRYFTGSQQVIKSFRDEKNRLQALKEYHRRMVVPLLFAPVALVSILKYRNRKKSMQERFLPPDNSGNWERLDRDKLKKKTALLDAGQLKEEWALSKSYEIWKHQISGEVRGIGWKGIRGKDFSECPECHYHTFKQPEVKTIKPATYKASGKGERIRKCVYCNYTLSLGTVEIPKKQRSSSSSSGGGSFSGGSSSSGSFGGGSSSGGGAGGRW</sequence>
<dbReference type="Proteomes" id="UP000182248">
    <property type="component" value="Unassembled WGS sequence"/>
</dbReference>
<accession>A0A1K1QFQ9</accession>
<feature type="domain" description="TPM" evidence="4">
    <location>
        <begin position="46"/>
        <end position="161"/>
    </location>
</feature>
<evidence type="ECO:0000256" key="3">
    <source>
        <dbReference type="SAM" id="SignalP"/>
    </source>
</evidence>
<name>A0A1K1QFQ9_9FLAO</name>
<keyword evidence="3" id="KW-0732">Signal</keyword>